<feature type="region of interest" description="Disordered" evidence="2">
    <location>
        <begin position="351"/>
        <end position="421"/>
    </location>
</feature>
<feature type="compositionally biased region" description="Polar residues" evidence="2">
    <location>
        <begin position="96"/>
        <end position="145"/>
    </location>
</feature>
<keyword evidence="5" id="KW-1185">Reference proteome</keyword>
<protein>
    <recommendedName>
        <fullName evidence="3">BZIP domain-containing protein</fullName>
    </recommendedName>
</protein>
<dbReference type="InterPro" id="IPR004827">
    <property type="entry name" value="bZIP"/>
</dbReference>
<dbReference type="Proteomes" id="UP000807306">
    <property type="component" value="Unassembled WGS sequence"/>
</dbReference>
<feature type="compositionally biased region" description="Polar residues" evidence="2">
    <location>
        <begin position="184"/>
        <end position="194"/>
    </location>
</feature>
<feature type="compositionally biased region" description="Low complexity" evidence="2">
    <location>
        <begin position="42"/>
        <end position="52"/>
    </location>
</feature>
<dbReference type="OrthoDB" id="2257100at2759"/>
<organism evidence="4 5">
    <name type="scientific">Crepidotus variabilis</name>
    <dbReference type="NCBI Taxonomy" id="179855"/>
    <lineage>
        <taxon>Eukaryota</taxon>
        <taxon>Fungi</taxon>
        <taxon>Dikarya</taxon>
        <taxon>Basidiomycota</taxon>
        <taxon>Agaricomycotina</taxon>
        <taxon>Agaricomycetes</taxon>
        <taxon>Agaricomycetidae</taxon>
        <taxon>Agaricales</taxon>
        <taxon>Agaricineae</taxon>
        <taxon>Crepidotaceae</taxon>
        <taxon>Crepidotus</taxon>
    </lineage>
</organism>
<feature type="region of interest" description="Disordered" evidence="2">
    <location>
        <begin position="89"/>
        <end position="160"/>
    </location>
</feature>
<feature type="compositionally biased region" description="Low complexity" evidence="2">
    <location>
        <begin position="364"/>
        <end position="376"/>
    </location>
</feature>
<proteinExistence type="predicted"/>
<dbReference type="AlphaFoldDB" id="A0A9P6EB59"/>
<feature type="region of interest" description="Disordered" evidence="2">
    <location>
        <begin position="174"/>
        <end position="196"/>
    </location>
</feature>
<evidence type="ECO:0000313" key="4">
    <source>
        <dbReference type="EMBL" id="KAF9525876.1"/>
    </source>
</evidence>
<dbReference type="EMBL" id="MU157878">
    <property type="protein sequence ID" value="KAF9525876.1"/>
    <property type="molecule type" value="Genomic_DNA"/>
</dbReference>
<feature type="compositionally biased region" description="Polar residues" evidence="2">
    <location>
        <begin position="1"/>
        <end position="30"/>
    </location>
</feature>
<sequence>MAGSSSKSAMTVNQSNGSKSASTTGRNVPNQMEVDRTDSGLASAQASSSEHAALADDNVLEQELIPANSRLSRLPSTVPSSSIISATTPTSAISAHQNTNTTSSSHDVRFSVNTTTSSTRSPALSAISQSSPLETTVSSFTQPLTQHDLKHPIRRPRTSTSIFQSSTDLAAHYGIPQRLPPAPSTSYQTNTASSKPPAPFVDFQTLSQNYLNMLSNKPAETTTAASTATMPQTVSDAELNAPLVPSDHETLNEIAALLAASPEFRDMNDFDFMTSPMPGMETDFGVSPEETPYQDFLNTPLVEDDDILFTSPMMTDAPLFPSYIDESLDDQTQLKTPYEIQGAPYTISPFSPALESFNDPHNFPSSPAIAPSPASSKTSTGPRRTSRAIGIRKGVTPNSLLPEEAPTQPRKYTTPSATSKKEIPATFARKRARSTAFGEEEDQLLDNELPLNPTEKDLIEAKRRQNTVAARRSRKRKLEQYQNMEKAREEEKQLKETWKERANVLLATLREHGVNYPDFPEDVQRYAQV</sequence>
<name>A0A9P6EB59_9AGAR</name>
<comment type="caution">
    <text evidence="4">The sequence shown here is derived from an EMBL/GenBank/DDBJ whole genome shotgun (WGS) entry which is preliminary data.</text>
</comment>
<dbReference type="SUPFAM" id="SSF57959">
    <property type="entry name" value="Leucine zipper domain"/>
    <property type="match status" value="1"/>
</dbReference>
<feature type="domain" description="BZIP" evidence="3">
    <location>
        <begin position="462"/>
        <end position="476"/>
    </location>
</feature>
<dbReference type="GO" id="GO:0003700">
    <property type="term" value="F:DNA-binding transcription factor activity"/>
    <property type="evidence" value="ECO:0007669"/>
    <property type="project" value="InterPro"/>
</dbReference>
<gene>
    <name evidence="4" type="ORF">CPB83DRAFT_858776</name>
</gene>
<evidence type="ECO:0000259" key="3">
    <source>
        <dbReference type="PROSITE" id="PS00036"/>
    </source>
</evidence>
<dbReference type="InterPro" id="IPR046347">
    <property type="entry name" value="bZIP_sf"/>
</dbReference>
<dbReference type="PROSITE" id="PS00036">
    <property type="entry name" value="BZIP_BASIC"/>
    <property type="match status" value="1"/>
</dbReference>
<reference evidence="4" key="1">
    <citation type="submission" date="2020-11" db="EMBL/GenBank/DDBJ databases">
        <authorList>
            <consortium name="DOE Joint Genome Institute"/>
            <person name="Ahrendt S."/>
            <person name="Riley R."/>
            <person name="Andreopoulos W."/>
            <person name="Labutti K."/>
            <person name="Pangilinan J."/>
            <person name="Ruiz-Duenas F.J."/>
            <person name="Barrasa J.M."/>
            <person name="Sanchez-Garcia M."/>
            <person name="Camarero S."/>
            <person name="Miyauchi S."/>
            <person name="Serrano A."/>
            <person name="Linde D."/>
            <person name="Babiker R."/>
            <person name="Drula E."/>
            <person name="Ayuso-Fernandez I."/>
            <person name="Pacheco R."/>
            <person name="Padilla G."/>
            <person name="Ferreira P."/>
            <person name="Barriuso J."/>
            <person name="Kellner H."/>
            <person name="Castanera R."/>
            <person name="Alfaro M."/>
            <person name="Ramirez L."/>
            <person name="Pisabarro A.G."/>
            <person name="Kuo A."/>
            <person name="Tritt A."/>
            <person name="Lipzen A."/>
            <person name="He G."/>
            <person name="Yan M."/>
            <person name="Ng V."/>
            <person name="Cullen D."/>
            <person name="Martin F."/>
            <person name="Rosso M.-N."/>
            <person name="Henrissat B."/>
            <person name="Hibbett D."/>
            <person name="Martinez A.T."/>
            <person name="Grigoriev I.V."/>
        </authorList>
    </citation>
    <scope>NUCLEOTIDE SEQUENCE</scope>
    <source>
        <strain evidence="4">CBS 506.95</strain>
    </source>
</reference>
<keyword evidence="1" id="KW-0175">Coiled coil</keyword>
<dbReference type="CDD" id="cd12193">
    <property type="entry name" value="bZIP_GCN4"/>
    <property type="match status" value="1"/>
</dbReference>
<evidence type="ECO:0000256" key="2">
    <source>
        <dbReference type="SAM" id="MobiDB-lite"/>
    </source>
</evidence>
<evidence type="ECO:0000313" key="5">
    <source>
        <dbReference type="Proteomes" id="UP000807306"/>
    </source>
</evidence>
<feature type="coiled-coil region" evidence="1">
    <location>
        <begin position="474"/>
        <end position="501"/>
    </location>
</feature>
<accession>A0A9P6EB59</accession>
<evidence type="ECO:0000256" key="1">
    <source>
        <dbReference type="SAM" id="Coils"/>
    </source>
</evidence>
<feature type="region of interest" description="Disordered" evidence="2">
    <location>
        <begin position="1"/>
        <end position="57"/>
    </location>
</feature>
<dbReference type="Gene3D" id="3.30.160.60">
    <property type="entry name" value="Classic Zinc Finger"/>
    <property type="match status" value="1"/>
</dbReference>